<feature type="transmembrane region" description="Helical" evidence="1">
    <location>
        <begin position="52"/>
        <end position="69"/>
    </location>
</feature>
<dbReference type="PANTHER" id="PTHR37813:SF1">
    <property type="entry name" value="FELS-2 PROPHAGE PROTEIN"/>
    <property type="match status" value="1"/>
</dbReference>
<dbReference type="Proteomes" id="UP000315636">
    <property type="component" value="Unassembled WGS sequence"/>
</dbReference>
<accession>A0A521BNR5</accession>
<dbReference type="OrthoDB" id="1779742at2"/>
<dbReference type="RefSeq" id="WP_142504543.1">
    <property type="nucleotide sequence ID" value="NZ_FXTI01000002.1"/>
</dbReference>
<feature type="transmembrane region" description="Helical" evidence="1">
    <location>
        <begin position="275"/>
        <end position="294"/>
    </location>
</feature>
<dbReference type="EMBL" id="FXTI01000002">
    <property type="protein sequence ID" value="SMO48783.1"/>
    <property type="molecule type" value="Genomic_DNA"/>
</dbReference>
<reference evidence="2 3" key="1">
    <citation type="submission" date="2017-05" db="EMBL/GenBank/DDBJ databases">
        <authorList>
            <person name="Varghese N."/>
            <person name="Submissions S."/>
        </authorList>
    </citation>
    <scope>NUCLEOTIDE SEQUENCE [LARGE SCALE GENOMIC DNA]</scope>
    <source>
        <strain evidence="2 3">DSM 45474</strain>
    </source>
</reference>
<keyword evidence="3" id="KW-1185">Reference proteome</keyword>
<keyword evidence="1" id="KW-0472">Membrane</keyword>
<proteinExistence type="predicted"/>
<organism evidence="2 3">
    <name type="scientific">Melghirimyces algeriensis</name>
    <dbReference type="NCBI Taxonomy" id="910412"/>
    <lineage>
        <taxon>Bacteria</taxon>
        <taxon>Bacillati</taxon>
        <taxon>Bacillota</taxon>
        <taxon>Bacilli</taxon>
        <taxon>Bacillales</taxon>
        <taxon>Thermoactinomycetaceae</taxon>
        <taxon>Melghirimyces</taxon>
    </lineage>
</organism>
<feature type="transmembrane region" description="Helical" evidence="1">
    <location>
        <begin position="121"/>
        <end position="144"/>
    </location>
</feature>
<evidence type="ECO:0000256" key="1">
    <source>
        <dbReference type="SAM" id="Phobius"/>
    </source>
</evidence>
<feature type="transmembrane region" description="Helical" evidence="1">
    <location>
        <begin position="156"/>
        <end position="185"/>
    </location>
</feature>
<feature type="transmembrane region" description="Helical" evidence="1">
    <location>
        <begin position="362"/>
        <end position="384"/>
    </location>
</feature>
<gene>
    <name evidence="2" type="ORF">SAMN06264849_102244</name>
</gene>
<feature type="transmembrane region" description="Helical" evidence="1">
    <location>
        <begin position="89"/>
        <end position="114"/>
    </location>
</feature>
<evidence type="ECO:0000313" key="2">
    <source>
        <dbReference type="EMBL" id="SMO48783.1"/>
    </source>
</evidence>
<keyword evidence="1" id="KW-1133">Transmembrane helix</keyword>
<dbReference type="Gene3D" id="1.20.120.20">
    <property type="entry name" value="Apolipoprotein"/>
    <property type="match status" value="1"/>
</dbReference>
<keyword evidence="1" id="KW-0812">Transmembrane</keyword>
<protein>
    <submittedName>
        <fullName evidence="2">Phage-related protein</fullName>
    </submittedName>
</protein>
<feature type="transmembrane region" description="Helical" evidence="1">
    <location>
        <begin position="326"/>
        <end position="342"/>
    </location>
</feature>
<name>A0A521BNR5_9BACL</name>
<dbReference type="AlphaFoldDB" id="A0A521BNR5"/>
<sequence length="571" mass="61453">MAETAVQIDLSPIENALKGLDKRLAKLDEIQDGINRQMREANKAAGQSEVKGVSLAIYGALVLGLWTTVKDHDSVKTAVEGLKSALETLGGSVAPVFAGVINMVTSVIEAFNALPEPAKQIILVGALIFGALFGLLGVISQLVVSWGAIAGAFGGFAVIALKVIAVVGLIVLAIAALVAGVIYAYQNFEWFRNMVNAVWEGIKTGAMALWGAIQDGLSALWAFLQPIIETITNFFVSQWKKVTDWWTMIWPVLKEAFMNIWTAIMAFIGPIIQEIVALFQFAWPMILTLVTTVMEMIKAVLVAAWEIIKTIFITAWEIIKTVVDSAIKAIMSIVNMFAYLFTGQWDKLWQSALDLLASFGNLIVGTVGALIEGILSILSSLVGLAGSLISKAWHGVLTITGQLLGGLVDLVFGKVTEIGDTLRNIASQAADWGANLINEFIAGIRSKISGVIDTVKGIVSDIKNFLGFSSPTKKGPGRTADRWGPNFMEMFAAGIEEGIPALKNVARLSMGTLAMMGQPQGGLAAAGASAETGPTIRIDQMHVRNDQDIRLISQELWRLHQRQARSYGGRK</sequence>
<evidence type="ECO:0000313" key="3">
    <source>
        <dbReference type="Proteomes" id="UP000315636"/>
    </source>
</evidence>
<feature type="transmembrane region" description="Helical" evidence="1">
    <location>
        <begin position="248"/>
        <end position="268"/>
    </location>
</feature>
<dbReference type="PANTHER" id="PTHR37813">
    <property type="entry name" value="FELS-2 PROPHAGE PROTEIN"/>
    <property type="match status" value="1"/>
</dbReference>